<reference evidence="3 4" key="1">
    <citation type="submission" date="2019-02" db="EMBL/GenBank/DDBJ databases">
        <title>Genome sequencing of the rare red list fungi Bondarzewia mesenterica.</title>
        <authorList>
            <person name="Buettner E."/>
            <person name="Kellner H."/>
        </authorList>
    </citation>
    <scope>NUCLEOTIDE SEQUENCE [LARGE SCALE GENOMIC DNA]</scope>
    <source>
        <strain evidence="3 4">DSM 108281</strain>
    </source>
</reference>
<feature type="transmembrane region" description="Helical" evidence="2">
    <location>
        <begin position="153"/>
        <end position="176"/>
    </location>
</feature>
<feature type="compositionally biased region" description="Polar residues" evidence="1">
    <location>
        <begin position="273"/>
        <end position="282"/>
    </location>
</feature>
<evidence type="ECO:0000256" key="1">
    <source>
        <dbReference type="SAM" id="MobiDB-lite"/>
    </source>
</evidence>
<gene>
    <name evidence="3" type="ORF">EW146_g7834</name>
</gene>
<protein>
    <submittedName>
        <fullName evidence="3">Uncharacterized protein</fullName>
    </submittedName>
</protein>
<evidence type="ECO:0000313" key="4">
    <source>
        <dbReference type="Proteomes" id="UP000310158"/>
    </source>
</evidence>
<keyword evidence="2" id="KW-0812">Transmembrane</keyword>
<dbReference type="AlphaFoldDB" id="A0A4S4LJ22"/>
<dbReference type="Proteomes" id="UP000310158">
    <property type="component" value="Unassembled WGS sequence"/>
</dbReference>
<feature type="region of interest" description="Disordered" evidence="1">
    <location>
        <begin position="477"/>
        <end position="604"/>
    </location>
</feature>
<proteinExistence type="predicted"/>
<feature type="region of interest" description="Disordered" evidence="1">
    <location>
        <begin position="335"/>
        <end position="365"/>
    </location>
</feature>
<dbReference type="EMBL" id="SGPL01000484">
    <property type="protein sequence ID" value="THH12046.1"/>
    <property type="molecule type" value="Genomic_DNA"/>
</dbReference>
<name>A0A4S4LJ22_9AGAM</name>
<evidence type="ECO:0000256" key="2">
    <source>
        <dbReference type="SAM" id="Phobius"/>
    </source>
</evidence>
<feature type="region of interest" description="Disordered" evidence="1">
    <location>
        <begin position="242"/>
        <end position="310"/>
    </location>
</feature>
<evidence type="ECO:0000313" key="3">
    <source>
        <dbReference type="EMBL" id="THH12046.1"/>
    </source>
</evidence>
<accession>A0A4S4LJ22</accession>
<dbReference type="OrthoDB" id="3269912at2759"/>
<feature type="compositionally biased region" description="Low complexity" evidence="1">
    <location>
        <begin position="527"/>
        <end position="545"/>
    </location>
</feature>
<keyword evidence="2" id="KW-0472">Membrane</keyword>
<feature type="region of interest" description="Disordered" evidence="1">
    <location>
        <begin position="103"/>
        <end position="130"/>
    </location>
</feature>
<feature type="region of interest" description="Disordered" evidence="1">
    <location>
        <begin position="419"/>
        <end position="456"/>
    </location>
</feature>
<feature type="compositionally biased region" description="Polar residues" evidence="1">
    <location>
        <begin position="581"/>
        <end position="596"/>
    </location>
</feature>
<keyword evidence="4" id="KW-1185">Reference proteome</keyword>
<organism evidence="3 4">
    <name type="scientific">Bondarzewia mesenterica</name>
    <dbReference type="NCBI Taxonomy" id="1095465"/>
    <lineage>
        <taxon>Eukaryota</taxon>
        <taxon>Fungi</taxon>
        <taxon>Dikarya</taxon>
        <taxon>Basidiomycota</taxon>
        <taxon>Agaricomycotina</taxon>
        <taxon>Agaricomycetes</taxon>
        <taxon>Russulales</taxon>
        <taxon>Bondarzewiaceae</taxon>
        <taxon>Bondarzewia</taxon>
    </lineage>
</organism>
<sequence>MVVETVSNTQAVYTQAARAQESARLNHRQEPISHWNINFRKRQNGSFLVGPPAPTATTSINWWPYPPWGSTTTALAVLPEATVPSAAIITSAAPSPLATPTTIISSTSVPSTSSAPSTTSDPASTTSASLTRITSLPPAASIPKLRETQPFNFLYLLPVFIVGGLLLGAACGFVSFKLCRRRQRARDGSLEYGHPYISPACNTLNNTEEEEEEPLQEVALHAVGSPSKYTRHGTVYSGMPMTGGAVSTQPSRSFSRVSGRRVTEQALTLPPISRSSTLNSSADHGGRGTRLNSRVRSPDPLALLSEEEEDAPYETLRHTSIRRGILERLKFGSQYRGGERGRKTASDELEVASRPYSPRDSEDVTQWAPGRGFMIVEEDPEASGEENKVRSVWQTKDEVRQAVDRNVGERWLAWTRSWSPSSSYPPTEDRYTPMPSRQSSFDRRSPRPPMKHIDSSVLPLSPKLIKSDPLDSTLFFSPSQSQLFDNSRKPSTAAKSPGEQTQTKNLSRNRHSSRPVARSRHSREHSSAASVQRSTTARSDASATSVGTRTKRAALDKVEAIVAKSLSSRDVNGARMLPGSPTRSGAANATVSSNTAEHGEADEDLVWAAGIEQRLASIEGGKR</sequence>
<keyword evidence="2" id="KW-1133">Transmembrane helix</keyword>
<comment type="caution">
    <text evidence="3">The sequence shown here is derived from an EMBL/GenBank/DDBJ whole genome shotgun (WGS) entry which is preliminary data.</text>
</comment>
<feature type="compositionally biased region" description="Basic and acidic residues" evidence="1">
    <location>
        <begin position="337"/>
        <end position="346"/>
    </location>
</feature>
<feature type="compositionally biased region" description="Polar residues" evidence="1">
    <location>
        <begin position="477"/>
        <end position="506"/>
    </location>
</feature>
<feature type="compositionally biased region" description="Basic residues" evidence="1">
    <location>
        <begin position="507"/>
        <end position="523"/>
    </location>
</feature>